<dbReference type="Gene3D" id="3.10.300.10">
    <property type="entry name" value="Methylpurine-DNA glycosylase (MPG)"/>
    <property type="match status" value="1"/>
</dbReference>
<dbReference type="EC" id="3.2.2.-" evidence="5"/>
<accession>A0A221W6Y6</accession>
<comment type="similarity">
    <text evidence="1 5">Belongs to the DNA glycosylase MPG family.</text>
</comment>
<dbReference type="InterPro" id="IPR036995">
    <property type="entry name" value="MPG_sf"/>
</dbReference>
<evidence type="ECO:0000256" key="4">
    <source>
        <dbReference type="ARBA" id="ARBA00023204"/>
    </source>
</evidence>
<reference evidence="6 7" key="1">
    <citation type="submission" date="2017-07" db="EMBL/GenBank/DDBJ databases">
        <title>Complete genome sequence of Actinoalloteichus hoggarensis DSM 45943, type strain of Actinoalloteichus hoggarensis.</title>
        <authorList>
            <person name="Ruckert C."/>
            <person name="Nouioui I."/>
            <person name="Willmese J."/>
            <person name="van Wezel G."/>
            <person name="Klenk H.-P."/>
            <person name="Kalinowski J."/>
            <person name="Zotchev S.B."/>
        </authorList>
    </citation>
    <scope>NUCLEOTIDE SEQUENCE [LARGE SCALE GENOMIC DNA]</scope>
    <source>
        <strain evidence="6 7">DSM 45943</strain>
    </source>
</reference>
<evidence type="ECO:0000256" key="3">
    <source>
        <dbReference type="ARBA" id="ARBA00022801"/>
    </source>
</evidence>
<name>A0A221W6Y6_9PSEU</name>
<dbReference type="AlphaFoldDB" id="A0A221W6Y6"/>
<dbReference type="HAMAP" id="MF_00527">
    <property type="entry name" value="3MGH"/>
    <property type="match status" value="1"/>
</dbReference>
<dbReference type="NCBIfam" id="NF002003">
    <property type="entry name" value="PRK00802.1-3"/>
    <property type="match status" value="1"/>
</dbReference>
<dbReference type="InterPro" id="IPR003180">
    <property type="entry name" value="MPG"/>
</dbReference>
<proteinExistence type="inferred from homology"/>
<dbReference type="NCBIfam" id="TIGR00567">
    <property type="entry name" value="3mg"/>
    <property type="match status" value="1"/>
</dbReference>
<dbReference type="GO" id="GO:0003677">
    <property type="term" value="F:DNA binding"/>
    <property type="evidence" value="ECO:0007669"/>
    <property type="project" value="InterPro"/>
</dbReference>
<dbReference type="Pfam" id="PF02245">
    <property type="entry name" value="Pur_DNA_glyco"/>
    <property type="match status" value="1"/>
</dbReference>
<evidence type="ECO:0000313" key="6">
    <source>
        <dbReference type="EMBL" id="ASO21433.1"/>
    </source>
</evidence>
<keyword evidence="3 5" id="KW-0378">Hydrolase</keyword>
<keyword evidence="4 5" id="KW-0234">DNA repair</keyword>
<keyword evidence="2 5" id="KW-0227">DNA damage</keyword>
<protein>
    <recommendedName>
        <fullName evidence="5">Putative 3-methyladenine DNA glycosylase</fullName>
        <ecNumber evidence="5">3.2.2.-</ecNumber>
    </recommendedName>
</protein>
<dbReference type="GO" id="GO:0006284">
    <property type="term" value="P:base-excision repair"/>
    <property type="evidence" value="ECO:0007669"/>
    <property type="project" value="InterPro"/>
</dbReference>
<evidence type="ECO:0000256" key="5">
    <source>
        <dbReference type="HAMAP-Rule" id="MF_00527"/>
    </source>
</evidence>
<dbReference type="GO" id="GO:0003905">
    <property type="term" value="F:alkylbase DNA N-glycosylase activity"/>
    <property type="evidence" value="ECO:0007669"/>
    <property type="project" value="InterPro"/>
</dbReference>
<evidence type="ECO:0000256" key="2">
    <source>
        <dbReference type="ARBA" id="ARBA00022763"/>
    </source>
</evidence>
<dbReference type="KEGG" id="ahg:AHOG_19055"/>
<dbReference type="PANTHER" id="PTHR10429:SF0">
    <property type="entry name" value="DNA-3-METHYLADENINE GLYCOSYLASE"/>
    <property type="match status" value="1"/>
</dbReference>
<dbReference type="SUPFAM" id="SSF50486">
    <property type="entry name" value="FMT C-terminal domain-like"/>
    <property type="match status" value="1"/>
</dbReference>
<dbReference type="CDD" id="cd00540">
    <property type="entry name" value="AAG"/>
    <property type="match status" value="1"/>
</dbReference>
<dbReference type="RefSeq" id="WP_281258037.1">
    <property type="nucleotide sequence ID" value="NZ_CP022521.1"/>
</dbReference>
<organism evidence="6 7">
    <name type="scientific">Actinoalloteichus hoggarensis</name>
    <dbReference type="NCBI Taxonomy" id="1470176"/>
    <lineage>
        <taxon>Bacteria</taxon>
        <taxon>Bacillati</taxon>
        <taxon>Actinomycetota</taxon>
        <taxon>Actinomycetes</taxon>
        <taxon>Pseudonocardiales</taxon>
        <taxon>Pseudonocardiaceae</taxon>
        <taxon>Actinoalloteichus</taxon>
    </lineage>
</organism>
<dbReference type="EMBL" id="CP022521">
    <property type="protein sequence ID" value="ASO21433.1"/>
    <property type="molecule type" value="Genomic_DNA"/>
</dbReference>
<keyword evidence="7" id="KW-1185">Reference proteome</keyword>
<evidence type="ECO:0000313" key="7">
    <source>
        <dbReference type="Proteomes" id="UP000204221"/>
    </source>
</evidence>
<dbReference type="Proteomes" id="UP000204221">
    <property type="component" value="Chromosome"/>
</dbReference>
<gene>
    <name evidence="6" type="ORF">AHOG_19055</name>
</gene>
<dbReference type="PANTHER" id="PTHR10429">
    <property type="entry name" value="DNA-3-METHYLADENINE GLYCOSYLASE"/>
    <property type="match status" value="1"/>
</dbReference>
<sequence length="223" mass="23739">MTVGPETSGALVTRDEMAIDPVVAARRLLGCVVESRLSVADGDAEPVAVRLVEVEAYRGADDPASHCYRGRTARNEVMFGPAGHLYVYFVYGMHFCANVVCLTDGVAGAVLLRGAEVISGVETARARRATARSDAELARGPARLTSTLGLHRAHDGIDLTDPDSPVRLRWGTAVPAASVRNGPRVGVASAIGTPWRFWVDGSSAVSSYRRGGRRRTPALERQG</sequence>
<dbReference type="InterPro" id="IPR011034">
    <property type="entry name" value="Formyl_transferase-like_C_sf"/>
</dbReference>
<evidence type="ECO:0000256" key="1">
    <source>
        <dbReference type="ARBA" id="ARBA00009232"/>
    </source>
</evidence>